<proteinExistence type="predicted"/>
<feature type="region of interest" description="Disordered" evidence="1">
    <location>
        <begin position="160"/>
        <end position="180"/>
    </location>
</feature>
<accession>A0A7W9GVV0</accession>
<dbReference type="InterPro" id="IPR008912">
    <property type="entry name" value="Uncharacterised_CoxE"/>
</dbReference>
<dbReference type="PANTHER" id="PTHR39338">
    <property type="entry name" value="BLL5662 PROTEIN-RELATED"/>
    <property type="match status" value="1"/>
</dbReference>
<protein>
    <submittedName>
        <fullName evidence="2">Uncharacterized protein with von Willebrand factor type A (VWA) domain</fullName>
    </submittedName>
</protein>
<dbReference type="InterPro" id="IPR011195">
    <property type="entry name" value="UCP010256"/>
</dbReference>
<dbReference type="CDD" id="cd00198">
    <property type="entry name" value="vWFA"/>
    <property type="match status" value="1"/>
</dbReference>
<dbReference type="EMBL" id="JACHMM010000001">
    <property type="protein sequence ID" value="MBB5791000.1"/>
    <property type="molecule type" value="Genomic_DNA"/>
</dbReference>
<evidence type="ECO:0000313" key="2">
    <source>
        <dbReference type="EMBL" id="MBB5791000.1"/>
    </source>
</evidence>
<dbReference type="SUPFAM" id="SSF53300">
    <property type="entry name" value="vWA-like"/>
    <property type="match status" value="1"/>
</dbReference>
<dbReference type="PIRSF" id="PIRSF010256">
    <property type="entry name" value="CoxE_vWa"/>
    <property type="match status" value="1"/>
</dbReference>
<name>A0A7W9GVV0_9ACTN</name>
<gene>
    <name evidence="2" type="ORF">HD601_005575</name>
</gene>
<dbReference type="AlphaFoldDB" id="A0A7W9GVV0"/>
<evidence type="ECO:0000313" key="3">
    <source>
        <dbReference type="Proteomes" id="UP000542813"/>
    </source>
</evidence>
<sequence>MSGRAPSPVAVDVAVDTQVLGFARRLAAAGVDVPPTRVHAMLEALDVLGAAELRPVYWAGRTTLCGSLEDVETYDRVFAAYFGGGPARPPNRVAVPPVQRLVAVPVDPADVSGDGDDRDAPEQRIATASRIEVLRHRDVATLSAADRAEVHRYVSALLPAAPDRTTRRRKPSPSGPVDARRTVRSMLRHGGEPVELRRHSHGRRQRRLVFLIDVSGSMAAYAETLLRFAHAACRVRPGTEVFTVGTRLTRVTRELRRRDPAAALAAASATIDDWSGGTRLGDELKEFLDRWGQRGTARGAVVVIGSDGWERGGPEQLATQMARLSRLARRIVWVNPHRGYIGYSPSTGGMRAALPYVDRLVAGHSLAAMQELAGLLDSSGREGDRARGHA</sequence>
<reference evidence="2 3" key="1">
    <citation type="submission" date="2020-08" db="EMBL/GenBank/DDBJ databases">
        <title>Sequencing the genomes of 1000 actinobacteria strains.</title>
        <authorList>
            <person name="Klenk H.-P."/>
        </authorList>
    </citation>
    <scope>NUCLEOTIDE SEQUENCE [LARGE SCALE GENOMIC DNA]</scope>
    <source>
        <strain evidence="2 3">DSM 102122</strain>
    </source>
</reference>
<keyword evidence="3" id="KW-1185">Reference proteome</keyword>
<dbReference type="Proteomes" id="UP000542813">
    <property type="component" value="Unassembled WGS sequence"/>
</dbReference>
<comment type="caution">
    <text evidence="2">The sequence shown here is derived from an EMBL/GenBank/DDBJ whole genome shotgun (WGS) entry which is preliminary data.</text>
</comment>
<organism evidence="2 3">
    <name type="scientific">Jiangella mangrovi</name>
    <dbReference type="NCBI Taxonomy" id="1524084"/>
    <lineage>
        <taxon>Bacteria</taxon>
        <taxon>Bacillati</taxon>
        <taxon>Actinomycetota</taxon>
        <taxon>Actinomycetes</taxon>
        <taxon>Jiangellales</taxon>
        <taxon>Jiangellaceae</taxon>
        <taxon>Jiangella</taxon>
    </lineage>
</organism>
<dbReference type="Gene3D" id="3.40.50.410">
    <property type="entry name" value="von Willebrand factor, type A domain"/>
    <property type="match status" value="1"/>
</dbReference>
<dbReference type="InterPro" id="IPR036465">
    <property type="entry name" value="vWFA_dom_sf"/>
</dbReference>
<dbReference type="RefSeq" id="WP_184827437.1">
    <property type="nucleotide sequence ID" value="NZ_JACHMM010000001.1"/>
</dbReference>
<evidence type="ECO:0000256" key="1">
    <source>
        <dbReference type="SAM" id="MobiDB-lite"/>
    </source>
</evidence>
<dbReference type="PANTHER" id="PTHR39338:SF6">
    <property type="entry name" value="BLL5662 PROTEIN"/>
    <property type="match status" value="1"/>
</dbReference>
<dbReference type="Pfam" id="PF05762">
    <property type="entry name" value="VWA_CoxE"/>
    <property type="match status" value="1"/>
</dbReference>